<organism evidence="2 3">
    <name type="scientific">Elsinoe ampelina</name>
    <dbReference type="NCBI Taxonomy" id="302913"/>
    <lineage>
        <taxon>Eukaryota</taxon>
        <taxon>Fungi</taxon>
        <taxon>Dikarya</taxon>
        <taxon>Ascomycota</taxon>
        <taxon>Pezizomycotina</taxon>
        <taxon>Dothideomycetes</taxon>
        <taxon>Dothideomycetidae</taxon>
        <taxon>Myriangiales</taxon>
        <taxon>Elsinoaceae</taxon>
        <taxon>Elsinoe</taxon>
    </lineage>
</organism>
<reference evidence="3" key="1">
    <citation type="journal article" date="2020" name="Stud. Mycol.">
        <title>101 Dothideomycetes genomes: A test case for predicting lifestyles and emergence of pathogens.</title>
        <authorList>
            <person name="Haridas S."/>
            <person name="Albert R."/>
            <person name="Binder M."/>
            <person name="Bloem J."/>
            <person name="LaButti K."/>
            <person name="Salamov A."/>
            <person name="Andreopoulos B."/>
            <person name="Baker S."/>
            <person name="Barry K."/>
            <person name="Bills G."/>
            <person name="Bluhm B."/>
            <person name="Cannon C."/>
            <person name="Castanera R."/>
            <person name="Culley D."/>
            <person name="Daum C."/>
            <person name="Ezra D."/>
            <person name="Gonzalez J."/>
            <person name="Henrissat B."/>
            <person name="Kuo A."/>
            <person name="Liang C."/>
            <person name="Lipzen A."/>
            <person name="Lutzoni F."/>
            <person name="Magnuson J."/>
            <person name="Mondo S."/>
            <person name="Nolan M."/>
            <person name="Ohm R."/>
            <person name="Pangilinan J."/>
            <person name="Park H.-J."/>
            <person name="Ramirez L."/>
            <person name="Alfaro M."/>
            <person name="Sun H."/>
            <person name="Tritt A."/>
            <person name="Yoshinaga Y."/>
            <person name="Zwiers L.-H."/>
            <person name="Turgeon B."/>
            <person name="Goodwin S."/>
            <person name="Spatafora J."/>
            <person name="Crous P."/>
            <person name="Grigoriev I."/>
        </authorList>
    </citation>
    <scope>NUCLEOTIDE SEQUENCE [LARGE SCALE GENOMIC DNA]</scope>
    <source>
        <strain evidence="3">CECT 20119</strain>
    </source>
</reference>
<sequence>MSAFARTVRVLPTAARVRPFSTTYAVKKSATEAAKDTLKSVDRTISDNLVKGIDKTSEAAQAAKSAVNSNTGSAQGKASELAGEAQGKASELSGKAKSALNSNSGTASGKAEELKGEAKGKASELSGKAKGAAEEIKGKMS</sequence>
<dbReference type="EMBL" id="ML992519">
    <property type="protein sequence ID" value="KAF2219184.1"/>
    <property type="molecule type" value="Genomic_DNA"/>
</dbReference>
<evidence type="ECO:0000313" key="3">
    <source>
        <dbReference type="Proteomes" id="UP000799538"/>
    </source>
</evidence>
<feature type="compositionally biased region" description="Basic and acidic residues" evidence="1">
    <location>
        <begin position="131"/>
        <end position="141"/>
    </location>
</feature>
<feature type="compositionally biased region" description="Basic and acidic residues" evidence="1">
    <location>
        <begin position="110"/>
        <end position="122"/>
    </location>
</feature>
<dbReference type="Gene3D" id="1.20.120.20">
    <property type="entry name" value="Apolipoprotein"/>
    <property type="match status" value="1"/>
</dbReference>
<dbReference type="AlphaFoldDB" id="A0A6A6G0P3"/>
<protein>
    <recommendedName>
        <fullName evidence="4">LEA domain protein</fullName>
    </recommendedName>
</protein>
<name>A0A6A6G0P3_9PEZI</name>
<feature type="compositionally biased region" description="Polar residues" evidence="1">
    <location>
        <begin position="66"/>
        <end position="76"/>
    </location>
</feature>
<accession>A0A6A6G0P3</accession>
<evidence type="ECO:0000256" key="1">
    <source>
        <dbReference type="SAM" id="MobiDB-lite"/>
    </source>
</evidence>
<feature type="region of interest" description="Disordered" evidence="1">
    <location>
        <begin position="64"/>
        <end position="141"/>
    </location>
</feature>
<evidence type="ECO:0008006" key="4">
    <source>
        <dbReference type="Google" id="ProtNLM"/>
    </source>
</evidence>
<evidence type="ECO:0000313" key="2">
    <source>
        <dbReference type="EMBL" id="KAF2219184.1"/>
    </source>
</evidence>
<dbReference type="Proteomes" id="UP000799538">
    <property type="component" value="Unassembled WGS sequence"/>
</dbReference>
<keyword evidence="3" id="KW-1185">Reference proteome</keyword>
<dbReference type="OrthoDB" id="4023585at2759"/>
<proteinExistence type="predicted"/>
<gene>
    <name evidence="2" type="ORF">BDZ85DRAFT_243805</name>
</gene>